<proteinExistence type="inferred from homology"/>
<dbReference type="GO" id="GO:0005739">
    <property type="term" value="C:mitochondrion"/>
    <property type="evidence" value="ECO:0007669"/>
    <property type="project" value="TreeGrafter"/>
</dbReference>
<dbReference type="CDD" id="cd01998">
    <property type="entry name" value="MnmA_TRMU-like"/>
    <property type="match status" value="1"/>
</dbReference>
<name>A0A4S4KAD2_9APHY</name>
<evidence type="ECO:0000256" key="7">
    <source>
        <dbReference type="ARBA" id="ARBA00022741"/>
    </source>
</evidence>
<dbReference type="GO" id="GO:0000049">
    <property type="term" value="F:tRNA binding"/>
    <property type="evidence" value="ECO:0007669"/>
    <property type="project" value="UniProtKB-KW"/>
</dbReference>
<dbReference type="InterPro" id="IPR023382">
    <property type="entry name" value="MnmA-like_central_sf"/>
</dbReference>
<gene>
    <name evidence="13" type="ORF">EW026_g7200</name>
</gene>
<dbReference type="Pfam" id="PF20259">
    <property type="entry name" value="tRNA_Me_trans_M"/>
    <property type="match status" value="1"/>
</dbReference>
<keyword evidence="4" id="KW-0820">tRNA-binding</keyword>
<keyword evidence="8" id="KW-0067">ATP-binding</keyword>
<evidence type="ECO:0000256" key="8">
    <source>
        <dbReference type="ARBA" id="ARBA00022840"/>
    </source>
</evidence>
<dbReference type="InterPro" id="IPR004506">
    <property type="entry name" value="MnmA-like"/>
</dbReference>
<protein>
    <recommendedName>
        <fullName evidence="3">tRNA-5-taurinomethyluridine 2-sulfurtransferase</fullName>
        <ecNumber evidence="3">2.8.1.14</ecNumber>
    </recommendedName>
</protein>
<dbReference type="Gene3D" id="3.40.50.620">
    <property type="entry name" value="HUPs"/>
    <property type="match status" value="2"/>
</dbReference>
<evidence type="ECO:0000256" key="11">
    <source>
        <dbReference type="ARBA" id="ARBA00049564"/>
    </source>
</evidence>
<comment type="similarity">
    <text evidence="2">Belongs to the MnmA/TRMU family.</text>
</comment>
<evidence type="ECO:0000256" key="10">
    <source>
        <dbReference type="ARBA" id="ARBA00023157"/>
    </source>
</evidence>
<evidence type="ECO:0000256" key="4">
    <source>
        <dbReference type="ARBA" id="ARBA00022555"/>
    </source>
</evidence>
<dbReference type="EMBL" id="SGPJ01000480">
    <property type="protein sequence ID" value="THG94227.1"/>
    <property type="molecule type" value="Genomic_DNA"/>
</dbReference>
<evidence type="ECO:0000313" key="13">
    <source>
        <dbReference type="EMBL" id="THG94227.1"/>
    </source>
</evidence>
<dbReference type="SUPFAM" id="SSF52402">
    <property type="entry name" value="Adenine nucleotide alpha hydrolases-like"/>
    <property type="match status" value="1"/>
</dbReference>
<feature type="domain" description="tRNA-specific 2-thiouridylase MnmA-like central" evidence="12">
    <location>
        <begin position="177"/>
        <end position="236"/>
    </location>
</feature>
<evidence type="ECO:0000256" key="1">
    <source>
        <dbReference type="ARBA" id="ARBA00003986"/>
    </source>
</evidence>
<dbReference type="PANTHER" id="PTHR11933:SF5">
    <property type="entry name" value="MITOCHONDRIAL TRNA-SPECIFIC 2-THIOURIDYLASE 1"/>
    <property type="match status" value="1"/>
</dbReference>
<dbReference type="InterPro" id="IPR046884">
    <property type="entry name" value="MnmA-like_central"/>
</dbReference>
<dbReference type="AlphaFoldDB" id="A0A4S4KAD2"/>
<evidence type="ECO:0000256" key="5">
    <source>
        <dbReference type="ARBA" id="ARBA00022679"/>
    </source>
</evidence>
<dbReference type="EC" id="2.8.1.14" evidence="3"/>
<dbReference type="FunFam" id="2.30.30.280:FF:000001">
    <property type="entry name" value="tRNA-specific 2-thiouridylase MnmA"/>
    <property type="match status" value="1"/>
</dbReference>
<comment type="function">
    <text evidence="1">Catalyzes the 2-thiolation of uridine at the wobble position (U34) of mitochondrial tRNA(Lys), tRNA(Glu) and tRNA(Gln). Required for the formation of 5-taurinomethyl-2-thiouridine (tm5s2U) of mitochondrial tRNA(Lys), tRNA(Glu), and tRNA(Gln) at the wobble position. ATP is required to activate the C2 atom of the wobble base.</text>
</comment>
<dbReference type="Proteomes" id="UP000309038">
    <property type="component" value="Unassembled WGS sequence"/>
</dbReference>
<dbReference type="Pfam" id="PF03054">
    <property type="entry name" value="tRNA_Me_trans"/>
    <property type="match status" value="2"/>
</dbReference>
<keyword evidence="6" id="KW-0819">tRNA processing</keyword>
<accession>A0A4S4KAD2</accession>
<keyword evidence="7" id="KW-0547">Nucleotide-binding</keyword>
<dbReference type="GO" id="GO:0002143">
    <property type="term" value="P:tRNA wobble position uridine thiolation"/>
    <property type="evidence" value="ECO:0007669"/>
    <property type="project" value="TreeGrafter"/>
</dbReference>
<organism evidence="13 14">
    <name type="scientific">Hermanssonia centrifuga</name>
    <dbReference type="NCBI Taxonomy" id="98765"/>
    <lineage>
        <taxon>Eukaryota</taxon>
        <taxon>Fungi</taxon>
        <taxon>Dikarya</taxon>
        <taxon>Basidiomycota</taxon>
        <taxon>Agaricomycotina</taxon>
        <taxon>Agaricomycetes</taxon>
        <taxon>Polyporales</taxon>
        <taxon>Meruliaceae</taxon>
        <taxon>Hermanssonia</taxon>
    </lineage>
</organism>
<dbReference type="InterPro" id="IPR014729">
    <property type="entry name" value="Rossmann-like_a/b/a_fold"/>
</dbReference>
<dbReference type="GO" id="GO:0005524">
    <property type="term" value="F:ATP binding"/>
    <property type="evidence" value="ECO:0007669"/>
    <property type="project" value="UniProtKB-KW"/>
</dbReference>
<keyword evidence="5" id="KW-0808">Transferase</keyword>
<keyword evidence="14" id="KW-1185">Reference proteome</keyword>
<dbReference type="GO" id="GO:0016783">
    <property type="term" value="F:sulfurtransferase activity"/>
    <property type="evidence" value="ECO:0007669"/>
    <property type="project" value="InterPro"/>
</dbReference>
<keyword evidence="10" id="KW-1015">Disulfide bond</keyword>
<evidence type="ECO:0000259" key="12">
    <source>
        <dbReference type="Pfam" id="PF20259"/>
    </source>
</evidence>
<evidence type="ECO:0000313" key="14">
    <source>
        <dbReference type="Proteomes" id="UP000309038"/>
    </source>
</evidence>
<comment type="caution">
    <text evidence="13">The sequence shown here is derived from an EMBL/GenBank/DDBJ whole genome shotgun (WGS) entry which is preliminary data.</text>
</comment>
<sequence length="251" mass="28134">SLGLFKNPVKLNPGKGDRVVVAMSGGVDSSVVAKLLTQADYDLSAVYMRNWDTRDESGSDSGCEWKKNYADVQRVCKALDIPCTMIDLSKEYWNTVFQPSLHEWEAGGTPNPDIWCNKEIKFGALMKHLSTEDTWVATASFTKQQVREKAHEWNLPTAAREESMGICFVGEKRRFHEFISQYIPPKPGNIIASGKVVGVHQGLWQYTIGQNARIRGMSQKMFVSHKDLLNNEIHVVAGGRVFSSPQCQPKN</sequence>
<reference evidence="13 14" key="1">
    <citation type="submission" date="2019-02" db="EMBL/GenBank/DDBJ databases">
        <title>Genome sequencing of the rare red list fungi Phlebia centrifuga.</title>
        <authorList>
            <person name="Buettner E."/>
            <person name="Kellner H."/>
        </authorList>
    </citation>
    <scope>NUCLEOTIDE SEQUENCE [LARGE SCALE GENOMIC DNA]</scope>
    <source>
        <strain evidence="13 14">DSM 108282</strain>
    </source>
</reference>
<dbReference type="PANTHER" id="PTHR11933">
    <property type="entry name" value="TRNA 5-METHYLAMINOMETHYL-2-THIOURIDYLATE -METHYLTRANSFERASE"/>
    <property type="match status" value="1"/>
</dbReference>
<comment type="catalytic activity">
    <reaction evidence="11">
        <text>5-taurinomethyluridine(34) in tRNA + S-sulfanyl-L-cysteinyl-[protein] + AH2 + ATP = 5-taurinomethyl-2-thiouridine(34) in tRNA + L-cysteinyl-[protein] + A + AMP + diphosphate + H(+)</text>
        <dbReference type="Rhea" id="RHEA:47040"/>
        <dbReference type="Rhea" id="RHEA-COMP:10131"/>
        <dbReference type="Rhea" id="RHEA-COMP:11726"/>
        <dbReference type="Rhea" id="RHEA-COMP:11732"/>
        <dbReference type="Rhea" id="RHEA-COMP:11733"/>
        <dbReference type="ChEBI" id="CHEBI:13193"/>
        <dbReference type="ChEBI" id="CHEBI:15378"/>
        <dbReference type="ChEBI" id="CHEBI:17499"/>
        <dbReference type="ChEBI" id="CHEBI:29950"/>
        <dbReference type="ChEBI" id="CHEBI:30616"/>
        <dbReference type="ChEBI" id="CHEBI:33019"/>
        <dbReference type="ChEBI" id="CHEBI:61963"/>
        <dbReference type="ChEBI" id="CHEBI:87171"/>
        <dbReference type="ChEBI" id="CHEBI:87172"/>
        <dbReference type="ChEBI" id="CHEBI:456215"/>
        <dbReference type="EC" id="2.8.1.14"/>
    </reaction>
</comment>
<evidence type="ECO:0000256" key="6">
    <source>
        <dbReference type="ARBA" id="ARBA00022694"/>
    </source>
</evidence>
<feature type="non-terminal residue" evidence="13">
    <location>
        <position position="1"/>
    </location>
</feature>
<evidence type="ECO:0000256" key="9">
    <source>
        <dbReference type="ARBA" id="ARBA00022884"/>
    </source>
</evidence>
<dbReference type="Gene3D" id="2.30.30.280">
    <property type="entry name" value="Adenine nucleotide alpha hydrolases-like domains"/>
    <property type="match status" value="1"/>
</dbReference>
<evidence type="ECO:0000256" key="2">
    <source>
        <dbReference type="ARBA" id="ARBA00006191"/>
    </source>
</evidence>
<evidence type="ECO:0000256" key="3">
    <source>
        <dbReference type="ARBA" id="ARBA00011953"/>
    </source>
</evidence>
<keyword evidence="9" id="KW-0694">RNA-binding</keyword>